<organism evidence="1 2">
    <name type="scientific">Streptomyces umbrinus</name>
    <dbReference type="NCBI Taxonomy" id="67370"/>
    <lineage>
        <taxon>Bacteria</taxon>
        <taxon>Bacillati</taxon>
        <taxon>Actinomycetota</taxon>
        <taxon>Actinomycetes</taxon>
        <taxon>Kitasatosporales</taxon>
        <taxon>Streptomycetaceae</taxon>
        <taxon>Streptomyces</taxon>
        <taxon>Streptomyces phaeochromogenes group</taxon>
    </lineage>
</organism>
<evidence type="ECO:0000313" key="1">
    <source>
        <dbReference type="EMBL" id="MDQ1030133.1"/>
    </source>
</evidence>
<comment type="caution">
    <text evidence="1">The sequence shown here is derived from an EMBL/GenBank/DDBJ whole genome shotgun (WGS) entry which is preliminary data.</text>
</comment>
<dbReference type="Proteomes" id="UP001230328">
    <property type="component" value="Unassembled WGS sequence"/>
</dbReference>
<keyword evidence="2" id="KW-1185">Reference proteome</keyword>
<evidence type="ECO:0000313" key="2">
    <source>
        <dbReference type="Proteomes" id="UP001230328"/>
    </source>
</evidence>
<reference evidence="1 2" key="1">
    <citation type="submission" date="2023-07" db="EMBL/GenBank/DDBJ databases">
        <title>Comparative genomics of wheat-associated soil bacteria to identify genetic determinants of phenazine resistance.</title>
        <authorList>
            <person name="Mouncey N."/>
        </authorList>
    </citation>
    <scope>NUCLEOTIDE SEQUENCE [LARGE SCALE GENOMIC DNA]</scope>
    <source>
        <strain evidence="1 2">V2I4</strain>
    </source>
</reference>
<protein>
    <submittedName>
        <fullName evidence="1">Uncharacterized protein</fullName>
    </submittedName>
</protein>
<dbReference type="EMBL" id="JAUSZI010000002">
    <property type="protein sequence ID" value="MDQ1030133.1"/>
    <property type="molecule type" value="Genomic_DNA"/>
</dbReference>
<gene>
    <name evidence="1" type="ORF">QF035_007715</name>
</gene>
<name>A0ABU0T2T9_9ACTN</name>
<sequence length="58" mass="6489">MVVLVEYGDHQLDLFLDRFGPPAGLGGVRQSAQFLTQPAVDQDPADVVMLRPRLRLRL</sequence>
<accession>A0ABU0T2T9</accession>
<proteinExistence type="predicted"/>